<dbReference type="InterPro" id="IPR019775">
    <property type="entry name" value="WD40_repeat_CS"/>
</dbReference>
<dbReference type="EMBL" id="GL883010">
    <property type="protein sequence ID" value="EGG21259.1"/>
    <property type="molecule type" value="Genomic_DNA"/>
</dbReference>
<dbReference type="Pfam" id="PF00400">
    <property type="entry name" value="WD40"/>
    <property type="match status" value="5"/>
</dbReference>
<dbReference type="Pfam" id="PF08799">
    <property type="entry name" value="PRP4"/>
    <property type="match status" value="1"/>
</dbReference>
<dbReference type="GO" id="GO:0030621">
    <property type="term" value="F:U4 snRNA binding"/>
    <property type="evidence" value="ECO:0007669"/>
    <property type="project" value="TreeGrafter"/>
</dbReference>
<feature type="repeat" description="WD" evidence="3">
    <location>
        <begin position="422"/>
        <end position="459"/>
    </location>
</feature>
<dbReference type="SMART" id="SM00500">
    <property type="entry name" value="SFM"/>
    <property type="match status" value="1"/>
</dbReference>
<evidence type="ECO:0000256" key="5">
    <source>
        <dbReference type="SAM" id="MobiDB-lite"/>
    </source>
</evidence>
<dbReference type="GeneID" id="14873477"/>
<dbReference type="GO" id="GO:0000398">
    <property type="term" value="P:mRNA splicing, via spliceosome"/>
    <property type="evidence" value="ECO:0007669"/>
    <property type="project" value="TreeGrafter"/>
</dbReference>
<feature type="region of interest" description="Disordered" evidence="5">
    <location>
        <begin position="40"/>
        <end position="62"/>
    </location>
</feature>
<dbReference type="OrthoDB" id="540662at2759"/>
<keyword evidence="2" id="KW-0677">Repeat</keyword>
<dbReference type="Proteomes" id="UP000007797">
    <property type="component" value="Unassembled WGS sequence"/>
</dbReference>
<dbReference type="GO" id="GO:0017070">
    <property type="term" value="F:U6 snRNA binding"/>
    <property type="evidence" value="ECO:0007669"/>
    <property type="project" value="TreeGrafter"/>
</dbReference>
<dbReference type="OMA" id="ARIDIAM"/>
<sequence>MNMNEMISIFVFFNNNNNSMSNEEKKRIFFGAIQANKVTTQTTSEQQQQQDEDQQDDQQQQQPEFLPFSRFTKESQERHGKALEDFERKKRSKHVILPTDDALVKMKLRELSEPIILFGERPDERRARLKDICIDRNIANANPLAILKREGEEEKEEGEAFLTEGSQDLKLARLHIAEYSIKAASLRIKRAKLEKEKEAVVLAANKDILDPEKWQKTELEIEITEEKERYKQFTMASSEMGDERQLSVAVFSPLDSGVVATSSWSGVSKIWKLSDSSIECTNIMVDQPNPIAVFDSTIHTDSVNRVAFHPMGRHLATSCSDRSWRLFDIETKQTLLDQEGHGGAVFGIAFQQDGSLLASGATDQLVRLWDMRSGRPIHYFRGHAKQVISVDWSPNGYHVASSSEDNTVIVWDIRKKEKLHQILAHSSIVSCVKFQHSPNHSAASFLATSSFDNTVRLWSPIDFSPVSILQGHSSKVTSVDFSLDNSKLVSSSFDKTWKVWSK</sequence>
<evidence type="ECO:0000256" key="1">
    <source>
        <dbReference type="ARBA" id="ARBA00022574"/>
    </source>
</evidence>
<feature type="repeat" description="WD" evidence="3">
    <location>
        <begin position="296"/>
        <end position="337"/>
    </location>
</feature>
<dbReference type="Gene3D" id="2.130.10.10">
    <property type="entry name" value="YVTN repeat-like/Quinoprotein amine dehydrogenase"/>
    <property type="match status" value="2"/>
</dbReference>
<dbReference type="PANTHER" id="PTHR19846">
    <property type="entry name" value="WD40 REPEAT PROTEIN"/>
    <property type="match status" value="1"/>
</dbReference>
<dbReference type="STRING" id="1054147.F4PQZ4"/>
<feature type="repeat" description="WD" evidence="3">
    <location>
        <begin position="338"/>
        <end position="379"/>
    </location>
</feature>
<proteinExistence type="predicted"/>
<evidence type="ECO:0000259" key="6">
    <source>
        <dbReference type="SMART" id="SM00500"/>
    </source>
</evidence>
<dbReference type="PANTHER" id="PTHR19846:SF0">
    <property type="entry name" value="PRE-MRNA PROCESSING FACTOR 4"/>
    <property type="match status" value="1"/>
</dbReference>
<dbReference type="InterPro" id="IPR014906">
    <property type="entry name" value="PRP4-like"/>
</dbReference>
<organism evidence="7 8">
    <name type="scientific">Cavenderia fasciculata</name>
    <name type="common">Slime mold</name>
    <name type="synonym">Dictyostelium fasciculatum</name>
    <dbReference type="NCBI Taxonomy" id="261658"/>
    <lineage>
        <taxon>Eukaryota</taxon>
        <taxon>Amoebozoa</taxon>
        <taxon>Evosea</taxon>
        <taxon>Eumycetozoa</taxon>
        <taxon>Dictyostelia</taxon>
        <taxon>Acytosteliales</taxon>
        <taxon>Cavenderiaceae</taxon>
        <taxon>Cavenderia</taxon>
    </lineage>
</organism>
<dbReference type="AlphaFoldDB" id="F4PQZ4"/>
<feature type="repeat" description="WD" evidence="3">
    <location>
        <begin position="380"/>
        <end position="421"/>
    </location>
</feature>
<dbReference type="SMART" id="SM00320">
    <property type="entry name" value="WD40"/>
    <property type="match status" value="6"/>
</dbReference>
<feature type="repeat" description="WD" evidence="3">
    <location>
        <begin position="469"/>
        <end position="502"/>
    </location>
</feature>
<dbReference type="PROSITE" id="PS00678">
    <property type="entry name" value="WD_REPEATS_1"/>
    <property type="match status" value="2"/>
</dbReference>
<feature type="domain" description="Pre-mRNA processing factor 4 (PRP4)-like" evidence="6">
    <location>
        <begin position="99"/>
        <end position="154"/>
    </location>
</feature>
<evidence type="ECO:0000256" key="3">
    <source>
        <dbReference type="PROSITE-ProRule" id="PRU00221"/>
    </source>
</evidence>
<dbReference type="CDD" id="cd00200">
    <property type="entry name" value="WD40"/>
    <property type="match status" value="1"/>
</dbReference>
<dbReference type="InterPro" id="IPR015943">
    <property type="entry name" value="WD40/YVTN_repeat-like_dom_sf"/>
</dbReference>
<dbReference type="InterPro" id="IPR036322">
    <property type="entry name" value="WD40_repeat_dom_sf"/>
</dbReference>
<name>F4PQZ4_CACFS</name>
<dbReference type="FunFam" id="2.130.10.10:FF:000411">
    <property type="entry name" value="U4/U6 small nuclear ribonucleoprotein Prp4"/>
    <property type="match status" value="1"/>
</dbReference>
<keyword evidence="4" id="KW-0175">Coiled coil</keyword>
<feature type="coiled-coil region" evidence="4">
    <location>
        <begin position="176"/>
        <end position="236"/>
    </location>
</feature>
<dbReference type="InterPro" id="IPR036285">
    <property type="entry name" value="PRP4-like_sf"/>
</dbReference>
<reference evidence="8" key="1">
    <citation type="journal article" date="2011" name="Genome Res.">
        <title>Phylogeny-wide analysis of social amoeba genomes highlights ancient origins for complex intercellular communication.</title>
        <authorList>
            <person name="Heidel A.J."/>
            <person name="Lawal H.M."/>
            <person name="Felder M."/>
            <person name="Schilde C."/>
            <person name="Helps N.R."/>
            <person name="Tunggal B."/>
            <person name="Rivero F."/>
            <person name="John U."/>
            <person name="Schleicher M."/>
            <person name="Eichinger L."/>
            <person name="Platzer M."/>
            <person name="Noegel A.A."/>
            <person name="Schaap P."/>
            <person name="Gloeckner G."/>
        </authorList>
    </citation>
    <scope>NUCLEOTIDE SEQUENCE [LARGE SCALE GENOMIC DNA]</scope>
    <source>
        <strain evidence="8">SH3</strain>
    </source>
</reference>
<keyword evidence="1 3" id="KW-0853">WD repeat</keyword>
<accession>F4PQZ4</accession>
<gene>
    <name evidence="7" type="primary">prpf4</name>
    <name evidence="7" type="ORF">DFA_01138</name>
</gene>
<dbReference type="KEGG" id="dfa:DFA_01138"/>
<dbReference type="PROSITE" id="PS50294">
    <property type="entry name" value="WD_REPEATS_REGION"/>
    <property type="match status" value="3"/>
</dbReference>
<feature type="compositionally biased region" description="Low complexity" evidence="5">
    <location>
        <begin position="40"/>
        <end position="49"/>
    </location>
</feature>
<dbReference type="RefSeq" id="XP_004359109.1">
    <property type="nucleotide sequence ID" value="XM_004359052.1"/>
</dbReference>
<dbReference type="InterPro" id="IPR001680">
    <property type="entry name" value="WD40_rpt"/>
</dbReference>
<protein>
    <submittedName>
        <fullName evidence="7">WD40 repeat-containing protein</fullName>
    </submittedName>
</protein>
<dbReference type="SUPFAM" id="SSF158230">
    <property type="entry name" value="PRP4-like"/>
    <property type="match status" value="1"/>
</dbReference>
<dbReference type="PRINTS" id="PR00320">
    <property type="entry name" value="GPROTEINBRPT"/>
</dbReference>
<evidence type="ECO:0000256" key="4">
    <source>
        <dbReference type="SAM" id="Coils"/>
    </source>
</evidence>
<dbReference type="GO" id="GO:0046540">
    <property type="term" value="C:U4/U6 x U5 tri-snRNP complex"/>
    <property type="evidence" value="ECO:0007669"/>
    <property type="project" value="TreeGrafter"/>
</dbReference>
<evidence type="ECO:0000313" key="7">
    <source>
        <dbReference type="EMBL" id="EGG21259.1"/>
    </source>
</evidence>
<keyword evidence="8" id="KW-1185">Reference proteome</keyword>
<dbReference type="PROSITE" id="PS50082">
    <property type="entry name" value="WD_REPEATS_2"/>
    <property type="match status" value="5"/>
</dbReference>
<evidence type="ECO:0000256" key="2">
    <source>
        <dbReference type="ARBA" id="ARBA00022737"/>
    </source>
</evidence>
<dbReference type="Gene3D" id="4.10.280.110">
    <property type="entry name" value="Pre-mRNA processing factor 4 domain"/>
    <property type="match status" value="1"/>
</dbReference>
<dbReference type="InterPro" id="IPR020472">
    <property type="entry name" value="WD40_PAC1"/>
</dbReference>
<dbReference type="SUPFAM" id="SSF50978">
    <property type="entry name" value="WD40 repeat-like"/>
    <property type="match status" value="1"/>
</dbReference>
<evidence type="ECO:0000313" key="8">
    <source>
        <dbReference type="Proteomes" id="UP000007797"/>
    </source>
</evidence>